<evidence type="ECO:0000313" key="4">
    <source>
        <dbReference type="EMBL" id="KAF2578042.1"/>
    </source>
</evidence>
<name>A0A8S9LV87_BRACR</name>
<evidence type="ECO:0000256" key="1">
    <source>
        <dbReference type="PROSITE-ProRule" id="PRU00288"/>
    </source>
</evidence>
<dbReference type="EMBL" id="QGKY02000089">
    <property type="protein sequence ID" value="KAF2609977.1"/>
    <property type="molecule type" value="Genomic_DNA"/>
</dbReference>
<dbReference type="CDD" id="cd08204">
    <property type="entry name" value="ArfGap"/>
    <property type="match status" value="1"/>
</dbReference>
<dbReference type="GO" id="GO:0005096">
    <property type="term" value="F:GTPase activator activity"/>
    <property type="evidence" value="ECO:0007669"/>
    <property type="project" value="InterPro"/>
</dbReference>
<dbReference type="SMART" id="SM00105">
    <property type="entry name" value="ArfGap"/>
    <property type="match status" value="1"/>
</dbReference>
<dbReference type="PRINTS" id="PR00405">
    <property type="entry name" value="REVINTRACTNG"/>
</dbReference>
<sequence>MNEKANVSKELNARHRKILEGLLKHPENRECADCKTKGPRWASVNLGIFICMQCSGIHRSLGVHISKVPSHFPFSMLRFNRKAQIFVQFSSCISISRVTSVSSVAEKPDLNAPNCSVRSATLDTWLPEQVAFIHSMGNERANSYWEAELPPNYDRVGIENFIRAKYEEKRWVSKGEKARSPPRVEQERRRSVERAVPGYEHGHSSSPVNLFEEKKTVQAPRTRSSIPATRISLPVPPRGPEQVIKPQQKIETVAAPVEPTKPAVNVAPASDPLKVDFATDLFNMLSVVEPSANTSEAAPADDNLWAGFQSAGSGQTAEKIVTAKPDESSSPPATGIEDLFKDTPNFTAQQAPQKDVKGDIMSLFEKSNMVSPFAMQQQQYAMLAQQQALYMAAAKAAGGTPNGANQQAIANALNLASANWSNNGYQIAGMTNPGGGQPDLQKLMQNMNANMNMRPVQPQENTPQYPISNFYTTGQANNAANGMTPNSTGKPQSSTAAQQPAGTTPSSQSGKEFDFSSLMDGMFTKH</sequence>
<feature type="region of interest" description="Disordered" evidence="2">
    <location>
        <begin position="455"/>
        <end position="526"/>
    </location>
</feature>
<dbReference type="Pfam" id="PF01412">
    <property type="entry name" value="ArfGap"/>
    <property type="match status" value="2"/>
</dbReference>
<gene>
    <name evidence="4" type="ORF">F2Q68_00001052</name>
    <name evidence="5" type="ORF">F2Q70_00008022</name>
</gene>
<dbReference type="PANTHER" id="PTHR46419">
    <property type="entry name" value="ADP-RIBOSYLATION FACTOR GTPASE-ACTIVATING PROTEIN AGD5"/>
    <property type="match status" value="1"/>
</dbReference>
<dbReference type="InterPro" id="IPR037278">
    <property type="entry name" value="ARFGAP/RecO"/>
</dbReference>
<organism evidence="5">
    <name type="scientific">Brassica cretica</name>
    <name type="common">Mustard</name>
    <dbReference type="NCBI Taxonomy" id="69181"/>
    <lineage>
        <taxon>Eukaryota</taxon>
        <taxon>Viridiplantae</taxon>
        <taxon>Streptophyta</taxon>
        <taxon>Embryophyta</taxon>
        <taxon>Tracheophyta</taxon>
        <taxon>Spermatophyta</taxon>
        <taxon>Magnoliopsida</taxon>
        <taxon>eudicotyledons</taxon>
        <taxon>Gunneridae</taxon>
        <taxon>Pentapetalae</taxon>
        <taxon>rosids</taxon>
        <taxon>malvids</taxon>
        <taxon>Brassicales</taxon>
        <taxon>Brassicaceae</taxon>
        <taxon>Brassiceae</taxon>
        <taxon>Brassica</taxon>
    </lineage>
</organism>
<evidence type="ECO:0000313" key="5">
    <source>
        <dbReference type="EMBL" id="KAF2609977.1"/>
    </source>
</evidence>
<accession>A0A8S9LV87</accession>
<keyword evidence="1" id="KW-0862">Zinc</keyword>
<dbReference type="GO" id="GO:0008270">
    <property type="term" value="F:zinc ion binding"/>
    <property type="evidence" value="ECO:0007669"/>
    <property type="project" value="UniProtKB-KW"/>
</dbReference>
<dbReference type="PROSITE" id="PS50115">
    <property type="entry name" value="ARFGAP"/>
    <property type="match status" value="1"/>
</dbReference>
<reference evidence="5" key="1">
    <citation type="submission" date="2019-12" db="EMBL/GenBank/DDBJ databases">
        <title>Genome sequencing and annotation of Brassica cretica.</title>
        <authorList>
            <person name="Studholme D.J."/>
            <person name="Sarris P.F."/>
        </authorList>
    </citation>
    <scope>NUCLEOTIDE SEQUENCE</scope>
    <source>
        <strain evidence="4">PFS-001/15</strain>
        <strain evidence="5">PFS-102/07</strain>
        <tissue evidence="5">Leaf</tissue>
    </source>
</reference>
<evidence type="ECO:0000256" key="2">
    <source>
        <dbReference type="SAM" id="MobiDB-lite"/>
    </source>
</evidence>
<keyword evidence="1" id="KW-0479">Metal-binding</keyword>
<keyword evidence="1" id="KW-0863">Zinc-finger</keyword>
<dbReference type="AlphaFoldDB" id="A0A8S9LV87"/>
<evidence type="ECO:0000259" key="3">
    <source>
        <dbReference type="PROSITE" id="PS50115"/>
    </source>
</evidence>
<dbReference type="SUPFAM" id="SSF57863">
    <property type="entry name" value="ArfGap/RecO-like zinc finger"/>
    <property type="match status" value="2"/>
</dbReference>
<dbReference type="InterPro" id="IPR044520">
    <property type="entry name" value="ARF_GAP_AGD5/15"/>
</dbReference>
<dbReference type="InterPro" id="IPR038508">
    <property type="entry name" value="ArfGAP_dom_sf"/>
</dbReference>
<proteinExistence type="predicted"/>
<feature type="region of interest" description="Disordered" evidence="2">
    <location>
        <begin position="173"/>
        <end position="206"/>
    </location>
</feature>
<dbReference type="InterPro" id="IPR001164">
    <property type="entry name" value="ArfGAP_dom"/>
</dbReference>
<comment type="caution">
    <text evidence="5">The sequence shown here is derived from an EMBL/GenBank/DDBJ whole genome shotgun (WGS) entry which is preliminary data.</text>
</comment>
<feature type="compositionally biased region" description="Basic and acidic residues" evidence="2">
    <location>
        <begin position="173"/>
        <end position="193"/>
    </location>
</feature>
<dbReference type="Proteomes" id="UP000712281">
    <property type="component" value="Unassembled WGS sequence"/>
</dbReference>
<dbReference type="EMBL" id="QGKW02001660">
    <property type="protein sequence ID" value="KAF2578042.1"/>
    <property type="molecule type" value="Genomic_DNA"/>
</dbReference>
<feature type="domain" description="Arf-GAP" evidence="3">
    <location>
        <begin position="16"/>
        <end position="179"/>
    </location>
</feature>
<feature type="compositionally biased region" description="Polar residues" evidence="2">
    <location>
        <begin position="458"/>
        <end position="510"/>
    </location>
</feature>
<dbReference type="PANTHER" id="PTHR46419:SF2">
    <property type="entry name" value="ADP-RIBOSYLATION FACTOR GTPASE-ACTIVATING PROTEIN AGD5"/>
    <property type="match status" value="1"/>
</dbReference>
<dbReference type="Gene3D" id="1.10.220.150">
    <property type="entry name" value="Arf GTPase activating protein"/>
    <property type="match status" value="1"/>
</dbReference>
<protein>
    <recommendedName>
        <fullName evidence="3">Arf-GAP domain-containing protein</fullName>
    </recommendedName>
</protein>